<dbReference type="OMA" id="VDMSEIW"/>
<dbReference type="InterPro" id="IPR002401">
    <property type="entry name" value="Cyt_P450_E_grp-I"/>
</dbReference>
<accession>Q27499</accession>
<dbReference type="Gene3D" id="1.10.630.10">
    <property type="entry name" value="Cytochrome P450"/>
    <property type="match status" value="1"/>
</dbReference>
<dbReference type="InterPro" id="IPR017972">
    <property type="entry name" value="Cyt_P450_CS"/>
</dbReference>
<protein>
    <submittedName>
        <fullName evidence="9">CYtochrome P450 family</fullName>
    </submittedName>
</protein>
<dbReference type="CTD" id="185653"/>
<sequence>MILFIVLSIVSIYLFDLFYWKRRNLPPGPLPLPLVGNLHMMSDDVKPGYSLFSNLKEQYGHVYTFWMASLPIVHVTDWNLIKQHFIKDGGNFVGRPEFPMSIELRQGPYGIIESHGDRWVQQRRFALHVLRDFGLGKNLMEEKVLGEVTAMLDRLRKTMDEVDMQSVFDASVGSVINNLLFGYRYDETNIAEFLDLKEKLNNHFQLAAKPIGGLIGMNPWLGYFPYFSGYKNVMIQNWMGLVEMFRKQANEKLATIDYESDDYSDYVEAFLKERKKHENEKDFGGFEMEQLDSVCFDLWVAGMETTSNTLNWALLYVLRNPEVRQKVYEELDREIGSDRIITTSDKPKLNYINATINESQRLANLLPMNLARSTTKDVEIAGYHIKKNTVIIPQISLVLYNPEIFPEPYEFKPERFLESDGSLKKVEELVPFSIGKRQCPGEGLAKMELLLFFANLFNRFDIQLHQSNPNPSVEKEFGVTMKAKSYRLKLKDRH</sequence>
<dbReference type="GO" id="GO:0020037">
    <property type="term" value="F:heme binding"/>
    <property type="evidence" value="ECO:0000318"/>
    <property type="project" value="GO_Central"/>
</dbReference>
<dbReference type="OrthoDB" id="5798924at2759"/>
<dbReference type="GO" id="GO:0001676">
    <property type="term" value="P:long-chain fatty acid metabolic process"/>
    <property type="evidence" value="ECO:0000314"/>
    <property type="project" value="WormBase"/>
</dbReference>
<dbReference type="EMBL" id="BX284604">
    <property type="protein sequence ID" value="CCD67662.1"/>
    <property type="molecule type" value="Genomic_DNA"/>
</dbReference>
<comment type="similarity">
    <text evidence="2 8">Belongs to the cytochrome P450 family.</text>
</comment>
<dbReference type="STRING" id="6239.F42A9.5.1"/>
<dbReference type="Reactome" id="R-CEL-9749641">
    <property type="pathway name" value="Aspirin ADME"/>
</dbReference>
<dbReference type="Reactome" id="R-CEL-211981">
    <property type="pathway name" value="Xenobiotics"/>
</dbReference>
<dbReference type="Pfam" id="PF00067">
    <property type="entry name" value="p450"/>
    <property type="match status" value="1"/>
</dbReference>
<dbReference type="Reactome" id="R-CEL-211945">
    <property type="pathway name" value="Phase I - Functionalization of compounds"/>
</dbReference>
<dbReference type="PeptideAtlas" id="Q27499"/>
<dbReference type="PhylomeDB" id="Q27499"/>
<evidence type="ECO:0007829" key="12">
    <source>
        <dbReference type="PeptideAtlas" id="Q27499"/>
    </source>
</evidence>
<dbReference type="InterPro" id="IPR036396">
    <property type="entry name" value="Cyt_P450_sf"/>
</dbReference>
<dbReference type="SUPFAM" id="SSF48264">
    <property type="entry name" value="Cytochrome P450"/>
    <property type="match status" value="1"/>
</dbReference>
<dbReference type="FunFam" id="1.10.630.10:FF:000036">
    <property type="entry name" value="CYtochrome P450 family"/>
    <property type="match status" value="1"/>
</dbReference>
<dbReference type="GeneID" id="185653"/>
<keyword evidence="5 7" id="KW-0408">Iron</keyword>
<dbReference type="Reactome" id="R-CEL-9027307">
    <property type="pathway name" value="Biosynthesis of maresin-like SPMs"/>
</dbReference>
<dbReference type="Reactome" id="R-CEL-2142670">
    <property type="pathway name" value="Synthesis of epoxy (EET) and dihydroxyeicosatrienoic acids (DHET)"/>
</dbReference>
<keyword evidence="4 8" id="KW-0560">Oxidoreductase</keyword>
<dbReference type="AlphaFoldDB" id="Q27499"/>
<keyword evidence="10" id="KW-1185">Reference proteome</keyword>
<dbReference type="Reactome" id="R-CEL-9753281">
    <property type="pathway name" value="Paracetamol ADME"/>
</dbReference>
<dbReference type="Reactome" id="R-CEL-2142816">
    <property type="pathway name" value="Synthesis of (16-20)-hydroxyeicosatetraenoic acids (HETE)"/>
</dbReference>
<keyword evidence="7 8" id="KW-0349">Heme</keyword>
<dbReference type="GO" id="GO:0005737">
    <property type="term" value="C:cytoplasm"/>
    <property type="evidence" value="ECO:0000318"/>
    <property type="project" value="GO_Central"/>
</dbReference>
<feature type="binding site" description="axial binding residue" evidence="7">
    <location>
        <position position="439"/>
    </location>
    <ligand>
        <name>heme</name>
        <dbReference type="ChEBI" id="CHEBI:30413"/>
    </ligand>
    <ligandPart>
        <name>Fe</name>
        <dbReference type="ChEBI" id="CHEBI:18248"/>
    </ligandPart>
</feature>
<dbReference type="AGR" id="WB:WBGene00018334"/>
<dbReference type="PRINTS" id="PR00385">
    <property type="entry name" value="P450"/>
</dbReference>
<dbReference type="Reactome" id="R-CEL-211958">
    <property type="pathway name" value="Miscellaneous substrates"/>
</dbReference>
<evidence type="ECO:0000313" key="10">
    <source>
        <dbReference type="Proteomes" id="UP000001940"/>
    </source>
</evidence>
<evidence type="ECO:0000256" key="4">
    <source>
        <dbReference type="ARBA" id="ARBA00023002"/>
    </source>
</evidence>
<evidence type="ECO:0000256" key="5">
    <source>
        <dbReference type="ARBA" id="ARBA00023004"/>
    </source>
</evidence>
<dbReference type="InParanoid" id="Q27499"/>
<dbReference type="PANTHER" id="PTHR24300:SF369">
    <property type="entry name" value="CYTOCHROME P450 FAMILY"/>
    <property type="match status" value="1"/>
</dbReference>
<evidence type="ECO:0000313" key="9">
    <source>
        <dbReference type="EMBL" id="CCD67662.1"/>
    </source>
</evidence>
<dbReference type="FunCoup" id="Q27499">
    <property type="interactions" value="269"/>
</dbReference>
<evidence type="ECO:0000256" key="3">
    <source>
        <dbReference type="ARBA" id="ARBA00022723"/>
    </source>
</evidence>
<dbReference type="UCSC" id="F42A9.5">
    <property type="organism name" value="c. elegans"/>
</dbReference>
<dbReference type="GO" id="GO:0043051">
    <property type="term" value="P:regulation of nematode pharyngeal pumping"/>
    <property type="evidence" value="ECO:0000315"/>
    <property type="project" value="WormBase"/>
</dbReference>
<dbReference type="Reactome" id="R-CEL-5423646">
    <property type="pathway name" value="Aflatoxin activation and detoxification"/>
</dbReference>
<dbReference type="SMR" id="Q27499"/>
<organism evidence="9 10">
    <name type="scientific">Caenorhabditis elegans</name>
    <dbReference type="NCBI Taxonomy" id="6239"/>
    <lineage>
        <taxon>Eukaryota</taxon>
        <taxon>Metazoa</taxon>
        <taxon>Ecdysozoa</taxon>
        <taxon>Nematoda</taxon>
        <taxon>Chromadorea</taxon>
        <taxon>Rhabditida</taxon>
        <taxon>Rhabditina</taxon>
        <taxon>Rhabditomorpha</taxon>
        <taxon>Rhabditoidea</taxon>
        <taxon>Rhabditidae</taxon>
        <taxon>Peloderinae</taxon>
        <taxon>Caenorhabditis</taxon>
    </lineage>
</organism>
<evidence type="ECO:0000256" key="2">
    <source>
        <dbReference type="ARBA" id="ARBA00010617"/>
    </source>
</evidence>
<reference evidence="9 10" key="1">
    <citation type="journal article" date="1998" name="Science">
        <title>Genome sequence of the nematode C. elegans: a platform for investigating biology.</title>
        <authorList>
            <consortium name="The C. elegans sequencing consortium"/>
            <person name="Sulson J.E."/>
            <person name="Waterston R."/>
        </authorList>
    </citation>
    <scope>NUCLEOTIDE SEQUENCE [LARGE SCALE GENOMIC DNA]</scope>
    <source>
        <strain evidence="9 10">Bristol N2</strain>
    </source>
</reference>
<dbReference type="InterPro" id="IPR050182">
    <property type="entry name" value="Cytochrome_P450_fam2"/>
</dbReference>
<dbReference type="Reactome" id="R-CEL-211999">
    <property type="pathway name" value="CYP2E1 reactions"/>
</dbReference>
<keyword evidence="3 7" id="KW-0479">Metal-binding</keyword>
<dbReference type="eggNOG" id="KOG0156">
    <property type="taxonomic scope" value="Eukaryota"/>
</dbReference>
<name>Q27499_CAEEL</name>
<dbReference type="Reactome" id="R-CEL-211935">
    <property type="pathway name" value="Fatty acids"/>
</dbReference>
<comment type="cofactor">
    <cofactor evidence="1 7">
        <name>heme</name>
        <dbReference type="ChEBI" id="CHEBI:30413"/>
    </cofactor>
</comment>
<dbReference type="WormBase" id="F42A9.5">
    <property type="protein sequence ID" value="CE41900"/>
    <property type="gene ID" value="WBGene00018334"/>
    <property type="gene designation" value="cyp-33E2"/>
</dbReference>
<dbReference type="GO" id="GO:0005506">
    <property type="term" value="F:iron ion binding"/>
    <property type="evidence" value="ECO:0007669"/>
    <property type="project" value="InterPro"/>
</dbReference>
<dbReference type="HOGENOM" id="CLU_001570_22_0_1"/>
<dbReference type="PROSITE" id="PS00086">
    <property type="entry name" value="CYTOCHROME_P450"/>
    <property type="match status" value="1"/>
</dbReference>
<dbReference type="RefSeq" id="NP_501470.2">
    <property type="nucleotide sequence ID" value="NM_069069.5"/>
</dbReference>
<dbReference type="GO" id="GO:0006805">
    <property type="term" value="P:xenobiotic metabolic process"/>
    <property type="evidence" value="ECO:0000318"/>
    <property type="project" value="GO_Central"/>
</dbReference>
<evidence type="ECO:0000256" key="8">
    <source>
        <dbReference type="RuleBase" id="RU000461"/>
    </source>
</evidence>
<dbReference type="Bgee" id="WBGene00018334">
    <property type="expression patterns" value="Expressed in adult organism and 4 other cell types or tissues"/>
</dbReference>
<evidence type="ECO:0000256" key="6">
    <source>
        <dbReference type="ARBA" id="ARBA00023033"/>
    </source>
</evidence>
<gene>
    <name evidence="11" type="primary">cyp-33e2</name>
    <name evidence="9" type="synonym">cyp-33E2</name>
    <name evidence="9" type="ORF">CELE_F42A9.5</name>
    <name evidence="11" type="ORF">F42A9.5</name>
</gene>
<dbReference type="Proteomes" id="UP000001940">
    <property type="component" value="Chromosome IV"/>
</dbReference>
<dbReference type="GO" id="GO:0043231">
    <property type="term" value="C:intracellular membrane-bounded organelle"/>
    <property type="evidence" value="ECO:0000314"/>
    <property type="project" value="WormBase"/>
</dbReference>
<keyword evidence="6 8" id="KW-0503">Monooxygenase</keyword>
<proteinExistence type="evidence at protein level"/>
<evidence type="ECO:0000256" key="7">
    <source>
        <dbReference type="PIRSR" id="PIRSR602401-1"/>
    </source>
</evidence>
<evidence type="ECO:0000256" key="1">
    <source>
        <dbReference type="ARBA" id="ARBA00001971"/>
    </source>
</evidence>
<dbReference type="PaxDb" id="6239-F42A9.5"/>
<dbReference type="GO" id="GO:0016712">
    <property type="term" value="F:oxidoreductase activity, acting on paired donors, with incorporation or reduction of molecular oxygen, reduced flavin or flavoprotein as one donor, and incorporation of one atom of oxygen"/>
    <property type="evidence" value="ECO:0000318"/>
    <property type="project" value="GO_Central"/>
</dbReference>
<dbReference type="KEGG" id="cel:CELE_F42A9.5"/>
<dbReference type="CDD" id="cd20617">
    <property type="entry name" value="CYP1_2-like"/>
    <property type="match status" value="1"/>
</dbReference>
<dbReference type="GO" id="GO:0006082">
    <property type="term" value="P:organic acid metabolic process"/>
    <property type="evidence" value="ECO:0000318"/>
    <property type="project" value="GO_Central"/>
</dbReference>
<dbReference type="PRINTS" id="PR00463">
    <property type="entry name" value="EP450I"/>
</dbReference>
<dbReference type="GO" id="GO:0004497">
    <property type="term" value="F:monooxygenase activity"/>
    <property type="evidence" value="ECO:0000314"/>
    <property type="project" value="WormBase"/>
</dbReference>
<dbReference type="InterPro" id="IPR001128">
    <property type="entry name" value="Cyt_P450"/>
</dbReference>
<keyword evidence="12" id="KW-1267">Proteomics identification</keyword>
<evidence type="ECO:0000313" key="11">
    <source>
        <dbReference type="WormBase" id="F42A9.5"/>
    </source>
</evidence>
<dbReference type="PANTHER" id="PTHR24300">
    <property type="entry name" value="CYTOCHROME P450 508A4-RELATED"/>
    <property type="match status" value="1"/>
</dbReference>